<keyword evidence="5" id="KW-1185">Reference proteome</keyword>
<gene>
    <name evidence="3" type="ORF">DO021_21165</name>
    <name evidence="2" type="ORF">EYB58_00440</name>
</gene>
<evidence type="ECO:0000313" key="3">
    <source>
        <dbReference type="EMBL" id="RAM00034.1"/>
    </source>
</evidence>
<organism evidence="3 4">
    <name type="scientific">Desulfobacter hydrogenophilus</name>
    <dbReference type="NCBI Taxonomy" id="2291"/>
    <lineage>
        <taxon>Bacteria</taxon>
        <taxon>Pseudomonadati</taxon>
        <taxon>Thermodesulfobacteriota</taxon>
        <taxon>Desulfobacteria</taxon>
        <taxon>Desulfobacterales</taxon>
        <taxon>Desulfobacteraceae</taxon>
        <taxon>Desulfobacter</taxon>
    </lineage>
</organism>
<protein>
    <submittedName>
        <fullName evidence="3">Uncharacterized protein</fullName>
    </submittedName>
</protein>
<keyword evidence="1" id="KW-0472">Membrane</keyword>
<dbReference type="AlphaFoldDB" id="A0A328F679"/>
<evidence type="ECO:0000313" key="4">
    <source>
        <dbReference type="Proteomes" id="UP000248798"/>
    </source>
</evidence>
<dbReference type="Proteomes" id="UP000248798">
    <property type="component" value="Unassembled WGS sequence"/>
</dbReference>
<reference evidence="3 4" key="1">
    <citation type="submission" date="2018-06" db="EMBL/GenBank/DDBJ databases">
        <title>Complete Genome Sequence of Desulfobacter hydrogenophilus (DSM3380).</title>
        <authorList>
            <person name="Marietou A."/>
            <person name="Schreiber L."/>
            <person name="Marshall I."/>
            <person name="Jorgensen B."/>
        </authorList>
    </citation>
    <scope>NUCLEOTIDE SEQUENCE [LARGE SCALE GENOMIC DNA]</scope>
    <source>
        <strain evidence="3 4">DSM 3380</strain>
    </source>
</reference>
<evidence type="ECO:0000313" key="5">
    <source>
        <dbReference type="Proteomes" id="UP000293902"/>
    </source>
</evidence>
<keyword evidence="1" id="KW-0812">Transmembrane</keyword>
<reference evidence="2 5" key="2">
    <citation type="submission" date="2019-02" db="EMBL/GenBank/DDBJ databases">
        <title>Complete genome sequence of Desulfobacter hydrogenophilus AcRS1.</title>
        <authorList>
            <person name="Marietou A."/>
            <person name="Lund M.B."/>
            <person name="Marshall I.P.G."/>
            <person name="Schreiber L."/>
            <person name="Jorgensen B."/>
        </authorList>
    </citation>
    <scope>NUCLEOTIDE SEQUENCE [LARGE SCALE GENOMIC DNA]</scope>
    <source>
        <strain evidence="2 5">AcRS1</strain>
    </source>
</reference>
<dbReference type="RefSeq" id="WP_111960386.1">
    <property type="nucleotide sequence ID" value="NZ_CP036313.1"/>
</dbReference>
<feature type="transmembrane region" description="Helical" evidence="1">
    <location>
        <begin position="101"/>
        <end position="120"/>
    </location>
</feature>
<keyword evidence="1" id="KW-1133">Transmembrane helix</keyword>
<dbReference type="EMBL" id="QLNI01000070">
    <property type="protein sequence ID" value="RAM00034.1"/>
    <property type="molecule type" value="Genomic_DNA"/>
</dbReference>
<sequence length="345" mass="38297">MFWHPLLLAVISSQFMALLLLLAACPAWLNTALNWDPLVADHRQLSLETKAEGASILGRAAFGLSLFSGVLLVFGIANIFHEDIPGAMCGTGVCQAMSADGSTRLLLYNGLLIMLMKLWYELDKLNRMLAEMPLTQISARLFLTIPVVAVLTLKQTYDSFAGIRPNQPVDCCAVVYDQFSTIEQATSIFGLGDHVWLIAFIVLNILLLIVSVALSVSRIDRPWERPALAVITWLWLPVAALILVNVLSAYHYEVLHHHCPWCLFLPEHHMVGYPLYGGMTLIGMEGVTLFILPILVKHDTGIYRIAVNLGRQAAKKIAIAQLLFLIIAVLPAIIWRLRYGVWMSG</sequence>
<name>A0A328F679_9BACT</name>
<feature type="transmembrane region" description="Helical" evidence="1">
    <location>
        <begin position="228"/>
        <end position="252"/>
    </location>
</feature>
<accession>A0A328F679</accession>
<feature type="transmembrane region" description="Helical" evidence="1">
    <location>
        <begin position="272"/>
        <end position="296"/>
    </location>
</feature>
<proteinExistence type="predicted"/>
<feature type="transmembrane region" description="Helical" evidence="1">
    <location>
        <begin position="317"/>
        <end position="337"/>
    </location>
</feature>
<evidence type="ECO:0000313" key="2">
    <source>
        <dbReference type="EMBL" id="QBH11520.1"/>
    </source>
</evidence>
<dbReference type="OrthoDB" id="9788139at2"/>
<feature type="transmembrane region" description="Helical" evidence="1">
    <location>
        <begin position="195"/>
        <end position="216"/>
    </location>
</feature>
<evidence type="ECO:0000256" key="1">
    <source>
        <dbReference type="SAM" id="Phobius"/>
    </source>
</evidence>
<feature type="transmembrane region" description="Helical" evidence="1">
    <location>
        <begin position="56"/>
        <end position="80"/>
    </location>
</feature>
<dbReference type="Proteomes" id="UP000293902">
    <property type="component" value="Chromosome"/>
</dbReference>
<dbReference type="EMBL" id="CP036313">
    <property type="protein sequence ID" value="QBH11520.1"/>
    <property type="molecule type" value="Genomic_DNA"/>
</dbReference>